<name>A0ABP9D2J6_9ACTN</name>
<keyword evidence="5" id="KW-1185">Reference proteome</keyword>
<evidence type="ECO:0000256" key="1">
    <source>
        <dbReference type="SAM" id="MobiDB-lite"/>
    </source>
</evidence>
<evidence type="ECO:0000313" key="4">
    <source>
        <dbReference type="EMBL" id="GAA4826399.1"/>
    </source>
</evidence>
<dbReference type="EMBL" id="BAABKQ010000003">
    <property type="protein sequence ID" value="GAA4826399.1"/>
    <property type="molecule type" value="Genomic_DNA"/>
</dbReference>
<evidence type="ECO:0000313" key="5">
    <source>
        <dbReference type="Proteomes" id="UP001500839"/>
    </source>
</evidence>
<evidence type="ECO:0000313" key="3">
    <source>
        <dbReference type="EMBL" id="GAA4826282.1"/>
    </source>
</evidence>
<gene>
    <name evidence="2" type="ORF">GCM10023353_39110</name>
    <name evidence="3" type="ORF">GCM10023353_39310</name>
    <name evidence="4" type="ORF">GCM10023353_39550</name>
</gene>
<protein>
    <submittedName>
        <fullName evidence="2">Uncharacterized protein</fullName>
    </submittedName>
</protein>
<dbReference type="InterPro" id="IPR010985">
    <property type="entry name" value="Ribbon_hlx_hlx"/>
</dbReference>
<reference evidence="5" key="2">
    <citation type="journal article" date="2019" name="Int. J. Syst. Evol. Microbiol.">
        <title>The Global Catalogue of Microorganisms (GCM) 10K type strain sequencing project: providing services to taxonomists for standard genome sequencing and annotation.</title>
        <authorList>
            <consortium name="The Broad Institute Genomics Platform"/>
            <consortium name="The Broad Institute Genome Sequencing Center for Infectious Disease"/>
            <person name="Wu L."/>
            <person name="Ma J."/>
        </authorList>
    </citation>
    <scope>NUCLEOTIDE SEQUENCE [LARGE SCALE GENOMIC DNA]</scope>
    <source>
        <strain evidence="5">JCM 18542</strain>
    </source>
</reference>
<organism evidence="2 5">
    <name type="scientific">Tomitella cavernea</name>
    <dbReference type="NCBI Taxonomy" id="1387982"/>
    <lineage>
        <taxon>Bacteria</taxon>
        <taxon>Bacillati</taxon>
        <taxon>Actinomycetota</taxon>
        <taxon>Actinomycetes</taxon>
        <taxon>Mycobacteriales</taxon>
        <taxon>Tomitella</taxon>
    </lineage>
</organism>
<proteinExistence type="predicted"/>
<reference evidence="2" key="3">
    <citation type="submission" date="2023-12" db="EMBL/GenBank/DDBJ databases">
        <authorList>
            <person name="Sun Q."/>
            <person name="Inoue M."/>
        </authorList>
    </citation>
    <scope>NUCLEOTIDE SEQUENCE</scope>
    <source>
        <strain evidence="2">JCM 18542</strain>
    </source>
</reference>
<dbReference type="EMBL" id="BAABKQ010000003">
    <property type="protein sequence ID" value="GAA4826282.1"/>
    <property type="molecule type" value="Genomic_DNA"/>
</dbReference>
<dbReference type="Proteomes" id="UP001500839">
    <property type="component" value="Unassembled WGS sequence"/>
</dbReference>
<comment type="caution">
    <text evidence="2">The sequence shown here is derived from an EMBL/GenBank/DDBJ whole genome shotgun (WGS) entry which is preliminary data.</text>
</comment>
<dbReference type="InterPro" id="IPR013321">
    <property type="entry name" value="Arc_rbn_hlx_hlx"/>
</dbReference>
<sequence length="93" mass="10223">MSTAQQKPSAFTAPTPKSDTTDAPSGKLHPFTPRVARQAAALPPEIPKDAHVTAFGTRLPPELQRVLKTACAERGLRMQDAVYQALWQWLNDQ</sequence>
<dbReference type="Gene3D" id="1.10.1220.10">
    <property type="entry name" value="Met repressor-like"/>
    <property type="match status" value="1"/>
</dbReference>
<evidence type="ECO:0000313" key="2">
    <source>
        <dbReference type="EMBL" id="GAA4826145.1"/>
    </source>
</evidence>
<accession>A0ABP9D2J6</accession>
<dbReference type="EMBL" id="BAABKQ010000003">
    <property type="protein sequence ID" value="GAA4826145.1"/>
    <property type="molecule type" value="Genomic_DNA"/>
</dbReference>
<reference evidence="2" key="1">
    <citation type="journal article" date="2014" name="Int. J. Syst. Evol. Microbiol.">
        <title>Complete genome of a new Firmicutes species belonging to the dominant human colonic microbiota ('Ruminococcus bicirculans') reveals two chromosomes and a selective capacity to utilize plant glucans.</title>
        <authorList>
            <consortium name="NISC Comparative Sequencing Program"/>
            <person name="Wegmann U."/>
            <person name="Louis P."/>
            <person name="Goesmann A."/>
            <person name="Henrissat B."/>
            <person name="Duncan S.H."/>
            <person name="Flint H.J."/>
        </authorList>
    </citation>
    <scope>NUCLEOTIDE SEQUENCE</scope>
    <source>
        <strain evidence="2">JCM 18542</strain>
    </source>
</reference>
<feature type="region of interest" description="Disordered" evidence="1">
    <location>
        <begin position="1"/>
        <end position="30"/>
    </location>
</feature>
<dbReference type="RefSeq" id="WP_200175860.1">
    <property type="nucleotide sequence ID" value="NZ_BAABKQ010000003.1"/>
</dbReference>
<dbReference type="SUPFAM" id="SSF47598">
    <property type="entry name" value="Ribbon-helix-helix"/>
    <property type="match status" value="1"/>
</dbReference>